<dbReference type="AlphaFoldDB" id="A0A2J6PFA9"/>
<evidence type="ECO:0000313" key="20">
    <source>
        <dbReference type="Proteomes" id="UP000235672"/>
    </source>
</evidence>
<feature type="domain" description="CFEM" evidence="17">
    <location>
        <begin position="26"/>
        <end position="86"/>
    </location>
</feature>
<feature type="signal peptide" evidence="16">
    <location>
        <begin position="1"/>
        <end position="19"/>
    </location>
</feature>
<evidence type="ECO:0000256" key="7">
    <source>
        <dbReference type="ARBA" id="ARBA00022692"/>
    </source>
</evidence>
<feature type="chain" id="PRO_5014319517" evidence="16">
    <location>
        <begin position="20"/>
        <end position="459"/>
    </location>
</feature>
<accession>A0A2J6PFA9</accession>
<comment type="subcellular location">
    <subcellularLocation>
        <location evidence="2">Membrane</location>
        <topology evidence="2">Lipid-anchor</topology>
        <topology evidence="2">GPI-anchor</topology>
    </subcellularLocation>
    <subcellularLocation>
        <location evidence="1">Membrane</location>
        <topology evidence="1">Multi-pass membrane protein</topology>
    </subcellularLocation>
    <subcellularLocation>
        <location evidence="3">Secreted</location>
    </subcellularLocation>
</comment>
<evidence type="ECO:0000256" key="15">
    <source>
        <dbReference type="SAM" id="Phobius"/>
    </source>
</evidence>
<feature type="transmembrane region" description="Helical" evidence="15">
    <location>
        <begin position="254"/>
        <end position="278"/>
    </location>
</feature>
<evidence type="ECO:0000256" key="8">
    <source>
        <dbReference type="ARBA" id="ARBA00022729"/>
    </source>
</evidence>
<keyword evidence="7 15" id="KW-0812">Transmembrane</keyword>
<dbReference type="PANTHER" id="PTHR33048:SF131">
    <property type="entry name" value="INTEGRAL MEMBRANE PROTEIN"/>
    <property type="match status" value="1"/>
</dbReference>
<name>A0A2J6PFA9_9HELO</name>
<dbReference type="PANTHER" id="PTHR33048">
    <property type="entry name" value="PTH11-LIKE INTEGRAL MEMBRANE PROTEIN (AFU_ORTHOLOGUE AFUA_5G11245)"/>
    <property type="match status" value="1"/>
</dbReference>
<feature type="transmembrane region" description="Helical" evidence="15">
    <location>
        <begin position="212"/>
        <end position="234"/>
    </location>
</feature>
<evidence type="ECO:0000256" key="13">
    <source>
        <dbReference type="ARBA" id="ARBA00038359"/>
    </source>
</evidence>
<comment type="similarity">
    <text evidence="13">Belongs to the SAT4 family.</text>
</comment>
<evidence type="ECO:0000256" key="9">
    <source>
        <dbReference type="ARBA" id="ARBA00022989"/>
    </source>
</evidence>
<gene>
    <name evidence="19" type="ORF">NA56DRAFT_638902</name>
</gene>
<keyword evidence="5" id="KW-0964">Secreted</keyword>
<dbReference type="OrthoDB" id="5329176at2759"/>
<evidence type="ECO:0000256" key="12">
    <source>
        <dbReference type="ARBA" id="ARBA00023288"/>
    </source>
</evidence>
<keyword evidence="6" id="KW-0336">GPI-anchor</keyword>
<dbReference type="InterPro" id="IPR008427">
    <property type="entry name" value="Extracellular_membr_CFEM_dom"/>
</dbReference>
<feature type="transmembrane region" description="Helical" evidence="15">
    <location>
        <begin position="330"/>
        <end position="350"/>
    </location>
</feature>
<evidence type="ECO:0000256" key="16">
    <source>
        <dbReference type="SAM" id="SignalP"/>
    </source>
</evidence>
<keyword evidence="9 15" id="KW-1133">Transmembrane helix</keyword>
<dbReference type="EMBL" id="KZ613547">
    <property type="protein sequence ID" value="PMD12586.1"/>
    <property type="molecule type" value="Genomic_DNA"/>
</dbReference>
<feature type="transmembrane region" description="Helical" evidence="15">
    <location>
        <begin position="106"/>
        <end position="123"/>
    </location>
</feature>
<dbReference type="Proteomes" id="UP000235672">
    <property type="component" value="Unassembled WGS sequence"/>
</dbReference>
<keyword evidence="11" id="KW-1015">Disulfide bond</keyword>
<evidence type="ECO:0000256" key="10">
    <source>
        <dbReference type="ARBA" id="ARBA00023136"/>
    </source>
</evidence>
<evidence type="ECO:0000256" key="1">
    <source>
        <dbReference type="ARBA" id="ARBA00004141"/>
    </source>
</evidence>
<keyword evidence="6" id="KW-0325">Glycoprotein</keyword>
<keyword evidence="12" id="KW-0449">Lipoprotein</keyword>
<dbReference type="GO" id="GO:0098552">
    <property type="term" value="C:side of membrane"/>
    <property type="evidence" value="ECO:0007669"/>
    <property type="project" value="UniProtKB-KW"/>
</dbReference>
<feature type="domain" description="Rhodopsin" evidence="18">
    <location>
        <begin position="119"/>
        <end position="355"/>
    </location>
</feature>
<comment type="similarity">
    <text evidence="4">Belongs to the RBT5 family.</text>
</comment>
<evidence type="ECO:0000259" key="17">
    <source>
        <dbReference type="Pfam" id="PF05730"/>
    </source>
</evidence>
<dbReference type="Pfam" id="PF20684">
    <property type="entry name" value="Fung_rhodopsin"/>
    <property type="match status" value="1"/>
</dbReference>
<proteinExistence type="inferred from homology"/>
<protein>
    <submittedName>
        <fullName evidence="19">Uncharacterized protein</fullName>
    </submittedName>
</protein>
<keyword evidence="10 15" id="KW-0472">Membrane</keyword>
<keyword evidence="8 16" id="KW-0732">Signal</keyword>
<evidence type="ECO:0000256" key="11">
    <source>
        <dbReference type="ARBA" id="ARBA00023157"/>
    </source>
</evidence>
<feature type="transmembrane region" description="Helical" evidence="15">
    <location>
        <begin position="178"/>
        <end position="200"/>
    </location>
</feature>
<feature type="compositionally biased region" description="Basic and acidic residues" evidence="14">
    <location>
        <begin position="448"/>
        <end position="459"/>
    </location>
</feature>
<keyword evidence="20" id="KW-1185">Reference proteome</keyword>
<feature type="transmembrane region" description="Helical" evidence="15">
    <location>
        <begin position="135"/>
        <end position="154"/>
    </location>
</feature>
<organism evidence="19 20">
    <name type="scientific">Hyaloscypha hepaticicola</name>
    <dbReference type="NCBI Taxonomy" id="2082293"/>
    <lineage>
        <taxon>Eukaryota</taxon>
        <taxon>Fungi</taxon>
        <taxon>Dikarya</taxon>
        <taxon>Ascomycota</taxon>
        <taxon>Pezizomycotina</taxon>
        <taxon>Leotiomycetes</taxon>
        <taxon>Helotiales</taxon>
        <taxon>Hyaloscyphaceae</taxon>
        <taxon>Hyaloscypha</taxon>
    </lineage>
</organism>
<dbReference type="Pfam" id="PF05730">
    <property type="entry name" value="CFEM"/>
    <property type="match status" value="1"/>
</dbReference>
<sequence length="459" mass="50969">MHALNLFVLVPILISYALAAQTNVTIPDIPQCAVNCTDIVLLPSGCQVTNLRDCLCPSVELQRNFSMCLLTNCSMTAQVETYTILQNVTCKGVPYPSRSPELIRDVIIITAVTFPVIIMRFISRSLVSNKIGLDDCAVVLAALIMIPMAIIPILNSTRGFGTHFWNVPVQNQEGLRKLYYISQVLYMFVTGLVKLSILLLYLRIFLNKSFRLAVHIVMACIIAQTVANCLAISFQCTPVDSYWDNSIKGTCIHSLGFVYSAAGLSILQDFVIMFLPVLELKALKLDLRKKFALGFMFALGSFACITSMIRLKYIVTYGTSMDITYDNVDVIIWSVLETFTAMICTSLMCFRPLLVRLIPAVFETHRSMTTSIPTPNAPQSWSNLVSTSRFANRLRPENHGIELDSVDEESNSGGSKDIRVQTTWLTETTTGDEPEKGSQEKFGGIAEVHADGHRSKTNL</sequence>
<feature type="transmembrane region" description="Helical" evidence="15">
    <location>
        <begin position="290"/>
        <end position="310"/>
    </location>
</feature>
<dbReference type="InterPro" id="IPR049326">
    <property type="entry name" value="Rhodopsin_dom_fungi"/>
</dbReference>
<evidence type="ECO:0000256" key="4">
    <source>
        <dbReference type="ARBA" id="ARBA00010031"/>
    </source>
</evidence>
<evidence type="ECO:0000259" key="18">
    <source>
        <dbReference type="Pfam" id="PF20684"/>
    </source>
</evidence>
<evidence type="ECO:0000256" key="5">
    <source>
        <dbReference type="ARBA" id="ARBA00022525"/>
    </source>
</evidence>
<evidence type="ECO:0000313" key="19">
    <source>
        <dbReference type="EMBL" id="PMD12586.1"/>
    </source>
</evidence>
<evidence type="ECO:0000256" key="6">
    <source>
        <dbReference type="ARBA" id="ARBA00022622"/>
    </source>
</evidence>
<dbReference type="InterPro" id="IPR052337">
    <property type="entry name" value="SAT4-like"/>
</dbReference>
<dbReference type="GO" id="GO:0005576">
    <property type="term" value="C:extracellular region"/>
    <property type="evidence" value="ECO:0007669"/>
    <property type="project" value="UniProtKB-SubCell"/>
</dbReference>
<evidence type="ECO:0000256" key="2">
    <source>
        <dbReference type="ARBA" id="ARBA00004589"/>
    </source>
</evidence>
<evidence type="ECO:0000256" key="14">
    <source>
        <dbReference type="SAM" id="MobiDB-lite"/>
    </source>
</evidence>
<dbReference type="STRING" id="1745343.A0A2J6PFA9"/>
<reference evidence="19 20" key="1">
    <citation type="submission" date="2016-05" db="EMBL/GenBank/DDBJ databases">
        <title>A degradative enzymes factory behind the ericoid mycorrhizal symbiosis.</title>
        <authorList>
            <consortium name="DOE Joint Genome Institute"/>
            <person name="Martino E."/>
            <person name="Morin E."/>
            <person name="Grelet G."/>
            <person name="Kuo A."/>
            <person name="Kohler A."/>
            <person name="Daghino S."/>
            <person name="Barry K."/>
            <person name="Choi C."/>
            <person name="Cichocki N."/>
            <person name="Clum A."/>
            <person name="Copeland A."/>
            <person name="Hainaut M."/>
            <person name="Haridas S."/>
            <person name="Labutti K."/>
            <person name="Lindquist E."/>
            <person name="Lipzen A."/>
            <person name="Khouja H.-R."/>
            <person name="Murat C."/>
            <person name="Ohm R."/>
            <person name="Olson A."/>
            <person name="Spatafora J."/>
            <person name="Veneault-Fourrey C."/>
            <person name="Henrissat B."/>
            <person name="Grigoriev I."/>
            <person name="Martin F."/>
            <person name="Perotto S."/>
        </authorList>
    </citation>
    <scope>NUCLEOTIDE SEQUENCE [LARGE SCALE GENOMIC DNA]</scope>
    <source>
        <strain evidence="19 20">UAMH 7357</strain>
    </source>
</reference>
<evidence type="ECO:0000256" key="3">
    <source>
        <dbReference type="ARBA" id="ARBA00004613"/>
    </source>
</evidence>
<feature type="region of interest" description="Disordered" evidence="14">
    <location>
        <begin position="401"/>
        <end position="459"/>
    </location>
</feature>